<keyword evidence="4" id="KW-1185">Reference proteome</keyword>
<feature type="signal peptide" evidence="2">
    <location>
        <begin position="1"/>
        <end position="21"/>
    </location>
</feature>
<dbReference type="AlphaFoldDB" id="A0AA36DCE7"/>
<evidence type="ECO:0000313" key="3">
    <source>
        <dbReference type="EMBL" id="CAJ0585188.1"/>
    </source>
</evidence>
<accession>A0AA36DCE7</accession>
<dbReference type="EMBL" id="CATQJA010002702">
    <property type="protein sequence ID" value="CAJ0585188.1"/>
    <property type="molecule type" value="Genomic_DNA"/>
</dbReference>
<comment type="caution">
    <text evidence="3">The sequence shown here is derived from an EMBL/GenBank/DDBJ whole genome shotgun (WGS) entry which is preliminary data.</text>
</comment>
<dbReference type="PANTHER" id="PTHR34601">
    <property type="entry name" value="NEMATODE SPECIFIC PEPTIDE FAMILY, GROUP B"/>
    <property type="match status" value="1"/>
</dbReference>
<feature type="non-terminal residue" evidence="3">
    <location>
        <position position="77"/>
    </location>
</feature>
<dbReference type="Proteomes" id="UP001177023">
    <property type="component" value="Unassembled WGS sequence"/>
</dbReference>
<feature type="chain" id="PRO_5041345883" evidence="2">
    <location>
        <begin position="22"/>
        <end position="77"/>
    </location>
</feature>
<feature type="compositionally biased region" description="Polar residues" evidence="1">
    <location>
        <begin position="65"/>
        <end position="77"/>
    </location>
</feature>
<proteinExistence type="predicted"/>
<evidence type="ECO:0000313" key="4">
    <source>
        <dbReference type="Proteomes" id="UP001177023"/>
    </source>
</evidence>
<dbReference type="InterPro" id="IPR009924">
    <property type="entry name" value="DUF1459"/>
</dbReference>
<keyword evidence="2" id="KW-0732">Signal</keyword>
<gene>
    <name evidence="3" type="ORF">MSPICULIGERA_LOCUS23219</name>
</gene>
<organism evidence="3 4">
    <name type="scientific">Mesorhabditis spiculigera</name>
    <dbReference type="NCBI Taxonomy" id="96644"/>
    <lineage>
        <taxon>Eukaryota</taxon>
        <taxon>Metazoa</taxon>
        <taxon>Ecdysozoa</taxon>
        <taxon>Nematoda</taxon>
        <taxon>Chromadorea</taxon>
        <taxon>Rhabditida</taxon>
        <taxon>Rhabditina</taxon>
        <taxon>Rhabditomorpha</taxon>
        <taxon>Rhabditoidea</taxon>
        <taxon>Rhabditidae</taxon>
        <taxon>Mesorhabditinae</taxon>
        <taxon>Mesorhabditis</taxon>
    </lineage>
</organism>
<name>A0AA36DCE7_9BILA</name>
<evidence type="ECO:0000256" key="1">
    <source>
        <dbReference type="SAM" id="MobiDB-lite"/>
    </source>
</evidence>
<sequence length="77" mass="8256">MFAKITILALIAFSMCPEMEAQYVYAPAAAYAYSPYVYGAYGYAAAYPGVWAYGSNKGKDGEQPKQPTGPSGLTNNQ</sequence>
<reference evidence="3" key="1">
    <citation type="submission" date="2023-06" db="EMBL/GenBank/DDBJ databases">
        <authorList>
            <person name="Delattre M."/>
        </authorList>
    </citation>
    <scope>NUCLEOTIDE SEQUENCE</scope>
    <source>
        <strain evidence="3">AF72</strain>
    </source>
</reference>
<feature type="region of interest" description="Disordered" evidence="1">
    <location>
        <begin position="58"/>
        <end position="77"/>
    </location>
</feature>
<dbReference type="Pfam" id="PF07312">
    <property type="entry name" value="DUF1459"/>
    <property type="match status" value="1"/>
</dbReference>
<evidence type="ECO:0000256" key="2">
    <source>
        <dbReference type="SAM" id="SignalP"/>
    </source>
</evidence>
<dbReference type="PANTHER" id="PTHR34601:SF2">
    <property type="entry name" value="NEMATODE SPECIFIC PEPTIDE FAMILY, GROUP B-RELATED"/>
    <property type="match status" value="1"/>
</dbReference>
<protein>
    <submittedName>
        <fullName evidence="3">Uncharacterized protein</fullName>
    </submittedName>
</protein>